<dbReference type="RefSeq" id="WP_285186725.1">
    <property type="nucleotide sequence ID" value="NZ_CP126981.1"/>
</dbReference>
<evidence type="ECO:0000259" key="2">
    <source>
        <dbReference type="SMART" id="SM00331"/>
    </source>
</evidence>
<dbReference type="SUPFAM" id="SSF55781">
    <property type="entry name" value="GAF domain-like"/>
    <property type="match status" value="1"/>
</dbReference>
<dbReference type="InterPro" id="IPR052016">
    <property type="entry name" value="Bact_Sigma-Reg"/>
</dbReference>
<evidence type="ECO:0000313" key="3">
    <source>
        <dbReference type="EMBL" id="WIM87119.1"/>
    </source>
</evidence>
<dbReference type="GO" id="GO:0004722">
    <property type="term" value="F:protein serine/threonine phosphatase activity"/>
    <property type="evidence" value="ECO:0007669"/>
    <property type="project" value="UniProtKB-EC"/>
</dbReference>
<dbReference type="PANTHER" id="PTHR43156:SF2">
    <property type="entry name" value="STAGE II SPORULATION PROTEIN E"/>
    <property type="match status" value="1"/>
</dbReference>
<feature type="domain" description="PPM-type phosphatase" evidence="2">
    <location>
        <begin position="311"/>
        <end position="534"/>
    </location>
</feature>
<name>A0ABY8VWF4_9MYCO</name>
<proteinExistence type="predicted"/>
<keyword evidence="4" id="KW-1185">Reference proteome</keyword>
<dbReference type="Gene3D" id="3.60.40.10">
    <property type="entry name" value="PPM-type phosphatase domain"/>
    <property type="match status" value="1"/>
</dbReference>
<dbReference type="InterPro" id="IPR001932">
    <property type="entry name" value="PPM-type_phosphatase-like_dom"/>
</dbReference>
<reference evidence="3 4" key="1">
    <citation type="journal article" date="2023" name="Microbiol. Resour. Announc.">
        <title>Complete Genome Sequence of Mycobacterium wuenschmanii, a novel Nontuberculous Mycobacterium Isolated from a captive population of Amazon Milk Frogs.</title>
        <authorList>
            <person name="Hicks J."/>
            <person name="Zeineldin M."/>
            <person name="Ward H."/>
            <person name="Wuenschmann A."/>
            <person name="Camp P."/>
            <person name="Farrell D."/>
            <person name="Lehman K."/>
            <person name="Thacker T."/>
            <person name="Cuthbert E."/>
        </authorList>
    </citation>
    <scope>NUCLEOTIDE SEQUENCE [LARGE SCALE GENOMIC DNA]</scope>
    <source>
        <strain evidence="3 4">Wuenschmanii</strain>
    </source>
</reference>
<dbReference type="Pfam" id="PF07228">
    <property type="entry name" value="SpoIIE"/>
    <property type="match status" value="1"/>
</dbReference>
<sequence length="553" mass="58475">MQEATPVQVDSGHESLWTYVACPTLVVDPTGVIRALSASAQTLLPAATLGSHLDATVDWLAPVHLRLVAESPVPDDRESFNASGAVGGRKFEAHHATLPSGEVAWSLVEDTGHVLREAQHALTREHERAEFLLEASSVLMASLNIDRCREATVLLAARDLADAAVVVAPASRGRRMPVFYCDDAGTVEQRSVDADPASVTGLGEALRGFPPVPSRWIDAATLPDWLIPTGCPRPVRSVMITPLPGHGVSAGALVLLRHEQEGEFSEGEEVLARLFAARAGAALSAARLYAEQAAITRTLMADLLPPELHPVHGIDFAGAYRASEDYEVVGGDFYDVHPAATPDGETLVVLGDVCGKGLEAAMLTGKIRNTLQALTPLAADHQGVLELLNNAMLSTEHARFATLVLASVANRDGEVALRLTSAGHLPPLIVRDGGRVEEADTRGTLIGALPSIQVESYETVLAPGETCVLYTDGVTEARGGPLGGYMFGEERLAAALAECAGMPAAAVVERVMMLATQWIGQQVHDDIAVVAITAPRRTHLSAVDGHTRGRFTA</sequence>
<dbReference type="Gene3D" id="3.30.450.40">
    <property type="match status" value="1"/>
</dbReference>
<dbReference type="Proteomes" id="UP001236585">
    <property type="component" value="Chromosome"/>
</dbReference>
<gene>
    <name evidence="3" type="ORF">PT015_19965</name>
</gene>
<dbReference type="InterPro" id="IPR029016">
    <property type="entry name" value="GAF-like_dom_sf"/>
</dbReference>
<dbReference type="PANTHER" id="PTHR43156">
    <property type="entry name" value="STAGE II SPORULATION PROTEIN E-RELATED"/>
    <property type="match status" value="1"/>
</dbReference>
<dbReference type="SMART" id="SM00331">
    <property type="entry name" value="PP2C_SIG"/>
    <property type="match status" value="1"/>
</dbReference>
<protein>
    <submittedName>
        <fullName evidence="3">PP2C family protein-serine/threonine phosphatase</fullName>
        <ecNumber evidence="3">3.1.3.16</ecNumber>
    </submittedName>
</protein>
<accession>A0ABY8VWF4</accession>
<dbReference type="EC" id="3.1.3.16" evidence="3"/>
<organism evidence="3 4">
    <name type="scientific">Candidatus Mycobacterium wuenschmannii</name>
    <dbReference type="NCBI Taxonomy" id="3027808"/>
    <lineage>
        <taxon>Bacteria</taxon>
        <taxon>Bacillati</taxon>
        <taxon>Actinomycetota</taxon>
        <taxon>Actinomycetes</taxon>
        <taxon>Mycobacteriales</taxon>
        <taxon>Mycobacteriaceae</taxon>
        <taxon>Mycobacterium</taxon>
    </lineage>
</organism>
<keyword evidence="1 3" id="KW-0378">Hydrolase</keyword>
<dbReference type="InterPro" id="IPR036457">
    <property type="entry name" value="PPM-type-like_dom_sf"/>
</dbReference>
<evidence type="ECO:0000313" key="4">
    <source>
        <dbReference type="Proteomes" id="UP001236585"/>
    </source>
</evidence>
<evidence type="ECO:0000256" key="1">
    <source>
        <dbReference type="ARBA" id="ARBA00022801"/>
    </source>
</evidence>
<dbReference type="SUPFAM" id="SSF81606">
    <property type="entry name" value="PP2C-like"/>
    <property type="match status" value="1"/>
</dbReference>
<dbReference type="EMBL" id="CP126981">
    <property type="protein sequence ID" value="WIM87119.1"/>
    <property type="molecule type" value="Genomic_DNA"/>
</dbReference>